<dbReference type="InterPro" id="IPR036328">
    <property type="entry name" value="MliC_sf"/>
</dbReference>
<protein>
    <submittedName>
        <fullName evidence="1">C-type lysozyme, inhibitor</fullName>
    </submittedName>
</protein>
<dbReference type="EMBL" id="CP159578">
    <property type="protein sequence ID" value="XCJ78572.1"/>
    <property type="molecule type" value="Genomic_DNA"/>
</dbReference>
<organism evidence="1">
    <name type="scientific">Salinicola endophyticus</name>
    <dbReference type="NCBI Taxonomy" id="1949083"/>
    <lineage>
        <taxon>Bacteria</taxon>
        <taxon>Pseudomonadati</taxon>
        <taxon>Pseudomonadota</taxon>
        <taxon>Gammaproteobacteria</taxon>
        <taxon>Oceanospirillales</taxon>
        <taxon>Halomonadaceae</taxon>
        <taxon>Salinicola</taxon>
    </lineage>
</organism>
<name>A0AB74UC62_9GAMM</name>
<sequence>MSSAPLAALRRALTSPRASRLTATLLLASLVTGCAGGTTPTTGGAAAGTGADNDNQAAVGAPQSPLLPSAFFADGGERFSAWRCTPSQNLVTTMPDAKRLRLWTALGSTELQRAVAADGDRYVLGGVAFERHGRDARVESDHGQLVCALASERATATRQAHPQSIFYASGNEPGWNVSLDRQTTTLTLVSDYGQATDTFRYRVASVKNGSDARMVLVSDSGRQPLEMDLRAGACFDDMSGQPWPVKVTLRYGRHEWQGCGQGVEAKR</sequence>
<dbReference type="SUPFAM" id="SSF141488">
    <property type="entry name" value="YdhA-like"/>
    <property type="match status" value="1"/>
</dbReference>
<proteinExistence type="predicted"/>
<reference evidence="1" key="1">
    <citation type="submission" date="2024-06" db="EMBL/GenBank/DDBJ databases">
        <title>Complete genome of Salinicola endophyticus HNIBRBA4755.</title>
        <authorList>
            <person name="Shin S.Y."/>
            <person name="Kang H."/>
            <person name="Song J."/>
        </authorList>
    </citation>
    <scope>NUCLEOTIDE SEQUENCE</scope>
    <source>
        <strain evidence="1">HNIBRBA4755</strain>
    </source>
</reference>
<accession>A0AB74UC62</accession>
<dbReference type="RefSeq" id="WP_353979553.1">
    <property type="nucleotide sequence ID" value="NZ_CP159578.1"/>
</dbReference>
<gene>
    <name evidence="1" type="ORF">ABV408_14170</name>
</gene>
<dbReference type="AlphaFoldDB" id="A0AB74UC62"/>
<evidence type="ECO:0000313" key="1">
    <source>
        <dbReference type="EMBL" id="XCJ78572.1"/>
    </source>
</evidence>